<evidence type="ECO:0008006" key="4">
    <source>
        <dbReference type="Google" id="ProtNLM"/>
    </source>
</evidence>
<protein>
    <recommendedName>
        <fullName evidence="4">Actin</fullName>
    </recommendedName>
</protein>
<accession>A0ABR2K6A0</accession>
<organism evidence="2 3">
    <name type="scientific">Tritrichomonas musculus</name>
    <dbReference type="NCBI Taxonomy" id="1915356"/>
    <lineage>
        <taxon>Eukaryota</taxon>
        <taxon>Metamonada</taxon>
        <taxon>Parabasalia</taxon>
        <taxon>Tritrichomonadida</taxon>
        <taxon>Tritrichomonadidae</taxon>
        <taxon>Tritrichomonas</taxon>
    </lineage>
</organism>
<dbReference type="SUPFAM" id="SSF53067">
    <property type="entry name" value="Actin-like ATPase domain"/>
    <property type="match status" value="2"/>
</dbReference>
<gene>
    <name evidence="2" type="ORF">M9Y10_042100</name>
</gene>
<evidence type="ECO:0000256" key="1">
    <source>
        <dbReference type="RuleBase" id="RU000487"/>
    </source>
</evidence>
<dbReference type="InterPro" id="IPR043129">
    <property type="entry name" value="ATPase_NBD"/>
</dbReference>
<evidence type="ECO:0000313" key="3">
    <source>
        <dbReference type="Proteomes" id="UP001470230"/>
    </source>
</evidence>
<dbReference type="PRINTS" id="PR00190">
    <property type="entry name" value="ACTIN"/>
</dbReference>
<dbReference type="SMART" id="SM00268">
    <property type="entry name" value="ACTIN"/>
    <property type="match status" value="1"/>
</dbReference>
<dbReference type="InterPro" id="IPR004000">
    <property type="entry name" value="Actin"/>
</dbReference>
<reference evidence="2 3" key="1">
    <citation type="submission" date="2024-04" db="EMBL/GenBank/DDBJ databases">
        <title>Tritrichomonas musculus Genome.</title>
        <authorList>
            <person name="Alves-Ferreira E."/>
            <person name="Grigg M."/>
            <person name="Lorenzi H."/>
            <person name="Galac M."/>
        </authorList>
    </citation>
    <scope>NUCLEOTIDE SEQUENCE [LARGE SCALE GENOMIC DNA]</scope>
    <source>
        <strain evidence="2 3">EAF2021</strain>
    </source>
</reference>
<name>A0ABR2K6A0_9EUKA</name>
<dbReference type="EMBL" id="JAPFFF010000007">
    <property type="protein sequence ID" value="KAK8886634.1"/>
    <property type="molecule type" value="Genomic_DNA"/>
</dbReference>
<dbReference type="Proteomes" id="UP001470230">
    <property type="component" value="Unassembled WGS sequence"/>
</dbReference>
<evidence type="ECO:0000313" key="2">
    <source>
        <dbReference type="EMBL" id="KAK8886634.1"/>
    </source>
</evidence>
<keyword evidence="3" id="KW-1185">Reference proteome</keyword>
<comment type="similarity">
    <text evidence="1">Belongs to the actin family.</text>
</comment>
<proteinExistence type="inferred from homology"/>
<sequence length="371" mass="42421">MSTDIKTIVVDIGSSSMRAEESPKYIFPLIIGRPKTLTKTGSQQEDIYISSEALKNKEMNNIQYPIQHGIVSSTWSDVEKIFNYTFNNKLHIDPTEYTILTTEAIKNPKTHREKLAELLFETFNFKSLFIGVQGILSLYSSGHFTGICLEIGDGATQVAPIYKGYLIPQAEYRINFGSCNITAFLQKILKERGYDFLSEDQTETIRDIKEKHTYIATDYDNELQKINKSSKDDISYSIANGNTIKIHDEGLRCQELLFKPFLNDLDIDGVDKILFDLIKKCDRTLRKHMYENIILAGDATLTKGFTKRLEKEIKILAPKKANINICLLRDPRCSAWRGGSMYSSYDRFSQMVLQGDLYKEVGNSILHCIFY</sequence>
<dbReference type="PANTHER" id="PTHR11937">
    <property type="entry name" value="ACTIN"/>
    <property type="match status" value="1"/>
</dbReference>
<comment type="caution">
    <text evidence="2">The sequence shown here is derived from an EMBL/GenBank/DDBJ whole genome shotgun (WGS) entry which is preliminary data.</text>
</comment>
<dbReference type="Pfam" id="PF00022">
    <property type="entry name" value="Actin"/>
    <property type="match status" value="1"/>
</dbReference>
<dbReference type="Gene3D" id="3.30.420.40">
    <property type="match status" value="2"/>
</dbReference>
<dbReference type="Gene3D" id="3.90.640.10">
    <property type="entry name" value="Actin, Chain A, domain 4"/>
    <property type="match status" value="1"/>
</dbReference>